<feature type="region of interest" description="Disordered" evidence="1">
    <location>
        <begin position="210"/>
        <end position="298"/>
    </location>
</feature>
<accession>A0A8S1N5S7</accession>
<keyword evidence="4" id="KW-1185">Reference proteome</keyword>
<organism evidence="3 4">
    <name type="scientific">Paramecium sonneborni</name>
    <dbReference type="NCBI Taxonomy" id="65129"/>
    <lineage>
        <taxon>Eukaryota</taxon>
        <taxon>Sar</taxon>
        <taxon>Alveolata</taxon>
        <taxon>Ciliophora</taxon>
        <taxon>Intramacronucleata</taxon>
        <taxon>Oligohymenophorea</taxon>
        <taxon>Peniculida</taxon>
        <taxon>Parameciidae</taxon>
        <taxon>Paramecium</taxon>
    </lineage>
</organism>
<evidence type="ECO:0000259" key="2">
    <source>
        <dbReference type="PROSITE" id="PS50202"/>
    </source>
</evidence>
<evidence type="ECO:0000313" key="4">
    <source>
        <dbReference type="Proteomes" id="UP000692954"/>
    </source>
</evidence>
<dbReference type="InterPro" id="IPR000535">
    <property type="entry name" value="MSP_dom"/>
</dbReference>
<feature type="compositionally biased region" description="Basic and acidic residues" evidence="1">
    <location>
        <begin position="240"/>
        <end position="259"/>
    </location>
</feature>
<evidence type="ECO:0000256" key="1">
    <source>
        <dbReference type="SAM" id="MobiDB-lite"/>
    </source>
</evidence>
<feature type="compositionally biased region" description="Polar residues" evidence="1">
    <location>
        <begin position="282"/>
        <end position="293"/>
    </location>
</feature>
<dbReference type="AlphaFoldDB" id="A0A8S1N5S7"/>
<sequence>MDEEHNHIIEITPEHISLSLDNLSTSFNILNLTLHYVPYKIISPNPMIFHIQPAEGIIDPCEGTDIKITAIITSSMNFQCFEKNNKLTILALDDQETEWKNVLIENIQRHDIQINMVRNANPFVKIADNVIIAQIFENFKFTEEEKKIIIDYIMNKYGKTSNYNISNTIMIFRYQNSVQGDIHLIQYPDSNQYFILRTYSPCLLQNTPPKYQLEPMSPQAKKKIKQIEQPQQETQKPKKSKDDFKTNLKSSVEKKESRQQKQASSFLQEQPNQQNEEEQQQITANQFQEQQQNDGKKDSIQINEDVKQKVDQNTSQNNQSQEINQEVDKKNIEQQQLIQSVIIKSQTENSTPRRQRYYQSEIIPKNQLEQFRQDRLESSEKQKIKYNLKGNLKNLAPFEMEKKQQINVSDKQYLEQNPPRFNMRANYNTYSKIHLVLLFKDHSYLITVSDKEVITVWNLNLNSEEGKIRDHSEMKKIRIQRIFEWADSQEKKFGTLGTDYLIRIFSIEEMRLKYIWKIEDLSEITSIAFLSDKDQVCIAGTPLKQFHIFGSKYPRYRFLRIYNSHSLKQILSEKINVNDGQILNPVEYTDNENMKHARLNNILAVNKCYKEKDGGEILFFLVDMSNICTQILTLTYEQIQVWSVKSLYYLPSRGSFVVIENNPPKSYNQNKIFVINIKQLQTADGLKKNGIVCKKFEDSSVLDDEIYVLPKQEYLLKVKGDIVQLIDLKTEVQLSLKISQQMGEHPQNIIQSGQIIRIDGENLQIFELKC</sequence>
<protein>
    <recommendedName>
        <fullName evidence="2">MSP domain-containing protein</fullName>
    </recommendedName>
</protein>
<comment type="caution">
    <text evidence="3">The sequence shown here is derived from an EMBL/GenBank/DDBJ whole genome shotgun (WGS) entry which is preliminary data.</text>
</comment>
<name>A0A8S1N5S7_9CILI</name>
<proteinExistence type="predicted"/>
<dbReference type="EMBL" id="CAJJDN010000047">
    <property type="protein sequence ID" value="CAD8085023.1"/>
    <property type="molecule type" value="Genomic_DNA"/>
</dbReference>
<dbReference type="Proteomes" id="UP000692954">
    <property type="component" value="Unassembled WGS sequence"/>
</dbReference>
<feature type="domain" description="MSP" evidence="2">
    <location>
        <begin position="1"/>
        <end position="117"/>
    </location>
</feature>
<dbReference type="PROSITE" id="PS50202">
    <property type="entry name" value="MSP"/>
    <property type="match status" value="1"/>
</dbReference>
<evidence type="ECO:0000313" key="3">
    <source>
        <dbReference type="EMBL" id="CAD8085023.1"/>
    </source>
</evidence>
<dbReference type="OrthoDB" id="303158at2759"/>
<gene>
    <name evidence="3" type="ORF">PSON_ATCC_30995.1.T0470300</name>
</gene>
<reference evidence="3" key="1">
    <citation type="submission" date="2021-01" db="EMBL/GenBank/DDBJ databases">
        <authorList>
            <consortium name="Genoscope - CEA"/>
            <person name="William W."/>
        </authorList>
    </citation>
    <scope>NUCLEOTIDE SEQUENCE</scope>
</reference>